<evidence type="ECO:0000256" key="5">
    <source>
        <dbReference type="ARBA" id="ARBA00010951"/>
    </source>
</evidence>
<evidence type="ECO:0000256" key="14">
    <source>
        <dbReference type="NCBIfam" id="TIGR00209"/>
    </source>
</evidence>
<dbReference type="EMBL" id="BOML01000052">
    <property type="protein sequence ID" value="GIE05164.1"/>
    <property type="molecule type" value="Genomic_DNA"/>
</dbReference>
<evidence type="ECO:0000256" key="11">
    <source>
        <dbReference type="ARBA" id="ARBA00022833"/>
    </source>
</evidence>
<evidence type="ECO:0000256" key="9">
    <source>
        <dbReference type="ARBA" id="ARBA00022695"/>
    </source>
</evidence>
<evidence type="ECO:0000259" key="19">
    <source>
        <dbReference type="Pfam" id="PF02744"/>
    </source>
</evidence>
<keyword evidence="9 15" id="KW-0548">Nucleotidyltransferase</keyword>
<dbReference type="InterPro" id="IPR036265">
    <property type="entry name" value="HIT-like_sf"/>
</dbReference>
<gene>
    <name evidence="20" type="ORF">Adu01nite_65140</name>
</gene>
<keyword evidence="12 15" id="KW-0299">Galactose metabolism</keyword>
<comment type="similarity">
    <text evidence="4">Belongs to the glycosyl hydrolase 35 family.</text>
</comment>
<evidence type="ECO:0000256" key="13">
    <source>
        <dbReference type="ARBA" id="ARBA00023277"/>
    </source>
</evidence>
<organism evidence="20 21">
    <name type="scientific">Paractinoplanes durhamensis</name>
    <dbReference type="NCBI Taxonomy" id="113563"/>
    <lineage>
        <taxon>Bacteria</taxon>
        <taxon>Bacillati</taxon>
        <taxon>Actinomycetota</taxon>
        <taxon>Actinomycetes</taxon>
        <taxon>Micromonosporales</taxon>
        <taxon>Micromonosporaceae</taxon>
        <taxon>Paractinoplanes</taxon>
    </lineage>
</organism>
<comment type="cofactor">
    <cofactor evidence="2">
        <name>Zn(2+)</name>
        <dbReference type="ChEBI" id="CHEBI:29105"/>
    </cofactor>
</comment>
<feature type="domain" description="Galactose-1-phosphate uridyl transferase C-terminal" evidence="19">
    <location>
        <begin position="976"/>
        <end position="1123"/>
    </location>
</feature>
<dbReference type="SUPFAM" id="SSF54197">
    <property type="entry name" value="HIT-like"/>
    <property type="match status" value="2"/>
</dbReference>
<feature type="domain" description="Galactose-1-phosphate uridyl transferase N-terminal" evidence="17">
    <location>
        <begin position="804"/>
        <end position="963"/>
    </location>
</feature>
<evidence type="ECO:0000256" key="7">
    <source>
        <dbReference type="ARBA" id="ARBA00016340"/>
    </source>
</evidence>
<dbReference type="InterPro" id="IPR005849">
    <property type="entry name" value="GalP_Utransf_N"/>
</dbReference>
<evidence type="ECO:0000256" key="1">
    <source>
        <dbReference type="ARBA" id="ARBA00001107"/>
    </source>
</evidence>
<name>A0ABQ3Z5T3_9ACTN</name>
<dbReference type="PANTHER" id="PTHR11943">
    <property type="entry name" value="GALACTOSE-1-PHOSPHATE URIDYLYLTRANSFERASE"/>
    <property type="match status" value="1"/>
</dbReference>
<dbReference type="SUPFAM" id="SSF51445">
    <property type="entry name" value="(Trans)glycosidases"/>
    <property type="match status" value="1"/>
</dbReference>
<dbReference type="PRINTS" id="PR00742">
    <property type="entry name" value="GLHYDRLASE35"/>
</dbReference>
<dbReference type="EC" id="2.7.7.12" evidence="6 14"/>
<evidence type="ECO:0000259" key="17">
    <source>
        <dbReference type="Pfam" id="PF01087"/>
    </source>
</evidence>
<evidence type="ECO:0000259" key="18">
    <source>
        <dbReference type="Pfam" id="PF01301"/>
    </source>
</evidence>
<comment type="caution">
    <text evidence="20">The sequence shown here is derived from an EMBL/GenBank/DDBJ whole genome shotgun (WGS) entry which is preliminary data.</text>
</comment>
<sequence length="1124" mass="122268">MSTDPLAVRHHPWSQPLRRPRMSNDEEARPGVSLTSRYLQRNGVPVIPVSGEIHYSRIPRARWRQRLRQMRSGGVTVAASYIFWLHHVEHQGRPRFDGNLDVAAFVDLAVAEGLDVILRIGPWCHGESRNGGFPDWVQQAPVRHRTDDPGYLDLVREWFGQIAAALDGRCGPDGPVLGIQLENELYDQPEHLRTLKRLAREAGMSAPLWTATAWGGADLPAEELLPLYGGYGDGFWVDADAPWDPTFRDHYFFSHVWDDPGIGADVRRMQLQGMRADTAHPRTPSDLFPPSTCELGGGMATAYHRRPRPAALDVATIAHCKIGNGSAWQGYYMYAGGTNPPGDSGMQESHATGYPNDMPRLGYDFGAPIGEAGLLAASHAELRRQHAFLAAFGASLAEMPSSLPDVRPAGVEDSQTLRWALRSDGTSGFLFIAWHQPHVPLERYAGAQFRVALADSEIVLPAAPVDIPVGTLARWPIALTAGGVRLDWATASALTLLPGPVPTLVLVAEAGIDTTYSVDGEAVAVEPVLSPVRLRQHGGELDLLVLPAAVAADVWVCEDGPARRLLLSAADLTWGADGRIESAGPGVRVYEPAARAFTDLPLEGHAAPAAPAAVVASLVRPAGNAVPVGYEKFDGRQSAPSPAAFDELAAVYRLSLPDSIGVPGLDSYLRIRWAGDVGQLRVDGRTVTDRFWDGSEWTVSLRDIGATAASEVTLHLLPLAVGSTISLPEDAHERLAAADGQLLAIDSLKVEARSLGQEPHRVRRTARSMADGREIIYFDDTEPFPARDAVDQRELPAAADAPGPEMRYDPLTGEWIAIAALRNDRTFLPAADQDPLAPTVAGGFRTEIAESSYDVVVFENRFPSFSPRVPGAAGLVDGDPLWPVRPAAGRTEVVCFSSAPKGSFGSLTPHRARTVIEAWADRTAELGARNDVEYVFPFENRGREIGVTLPHPHGQIYAFPFVPPKAARMIELAEAHEGGNLFRDILDAERRARTRIVTESAHWTAYVPAASRWPVEVHLAPNRDVPDLPALTSAERDDLALIYLDVLGRFDRYFPGVSSTPYISGIFQAPTRTHRDVFRLHLQVFSILRAPGKLKYLAGVESAMGSWISDTTPERVATRLRSLG</sequence>
<dbReference type="Pfam" id="PF01301">
    <property type="entry name" value="Glyco_hydro_35"/>
    <property type="match status" value="1"/>
</dbReference>
<feature type="region of interest" description="Disordered" evidence="16">
    <location>
        <begin position="1"/>
        <end position="29"/>
    </location>
</feature>
<dbReference type="InterPro" id="IPR031330">
    <property type="entry name" value="Gly_Hdrlase_35_cat"/>
</dbReference>
<keyword evidence="21" id="KW-1185">Reference proteome</keyword>
<dbReference type="Proteomes" id="UP000637628">
    <property type="component" value="Unassembled WGS sequence"/>
</dbReference>
<evidence type="ECO:0000313" key="20">
    <source>
        <dbReference type="EMBL" id="GIE05164.1"/>
    </source>
</evidence>
<keyword evidence="8 15" id="KW-0808">Transferase</keyword>
<dbReference type="Gene3D" id="3.30.428.10">
    <property type="entry name" value="HIT-like"/>
    <property type="match status" value="2"/>
</dbReference>
<evidence type="ECO:0000256" key="15">
    <source>
        <dbReference type="RuleBase" id="RU000506"/>
    </source>
</evidence>
<accession>A0ABQ3Z5T3</accession>
<dbReference type="Pfam" id="PF02744">
    <property type="entry name" value="GalP_UDP_tr_C"/>
    <property type="match status" value="1"/>
</dbReference>
<keyword evidence="10 15" id="KW-0479">Metal-binding</keyword>
<dbReference type="InterPro" id="IPR019779">
    <property type="entry name" value="GalP_UDPtransf1_His-AS"/>
</dbReference>
<comment type="catalytic activity">
    <reaction evidence="1 15">
        <text>alpha-D-galactose 1-phosphate + UDP-alpha-D-glucose = alpha-D-glucose 1-phosphate + UDP-alpha-D-galactose</text>
        <dbReference type="Rhea" id="RHEA:13989"/>
        <dbReference type="ChEBI" id="CHEBI:58336"/>
        <dbReference type="ChEBI" id="CHEBI:58601"/>
        <dbReference type="ChEBI" id="CHEBI:58885"/>
        <dbReference type="ChEBI" id="CHEBI:66914"/>
        <dbReference type="EC" id="2.7.7.12"/>
    </reaction>
</comment>
<dbReference type="NCBIfam" id="TIGR00209">
    <property type="entry name" value="galT_1"/>
    <property type="match status" value="1"/>
</dbReference>
<dbReference type="InterPro" id="IPR001937">
    <property type="entry name" value="GalP_UDPtransf1"/>
</dbReference>
<dbReference type="PROSITE" id="PS00117">
    <property type="entry name" value="GAL_P_UDP_TRANSF_I"/>
    <property type="match status" value="1"/>
</dbReference>
<proteinExistence type="inferred from homology"/>
<evidence type="ECO:0000313" key="21">
    <source>
        <dbReference type="Proteomes" id="UP000637628"/>
    </source>
</evidence>
<comment type="similarity">
    <text evidence="5 15">Belongs to the galactose-1-phosphate uridylyltransferase type 1 family.</text>
</comment>
<dbReference type="InterPro" id="IPR005850">
    <property type="entry name" value="GalP_Utransf_C"/>
</dbReference>
<evidence type="ECO:0000256" key="2">
    <source>
        <dbReference type="ARBA" id="ARBA00001947"/>
    </source>
</evidence>
<dbReference type="PANTHER" id="PTHR11943:SF1">
    <property type="entry name" value="GALACTOSE-1-PHOSPHATE URIDYLYLTRANSFERASE"/>
    <property type="match status" value="1"/>
</dbReference>
<evidence type="ECO:0000256" key="4">
    <source>
        <dbReference type="ARBA" id="ARBA00009809"/>
    </source>
</evidence>
<evidence type="ECO:0000256" key="10">
    <source>
        <dbReference type="ARBA" id="ARBA00022723"/>
    </source>
</evidence>
<evidence type="ECO:0000256" key="16">
    <source>
        <dbReference type="SAM" id="MobiDB-lite"/>
    </source>
</evidence>
<protein>
    <recommendedName>
        <fullName evidence="7 14">Galactose-1-phosphate uridylyltransferase</fullName>
        <ecNumber evidence="6 14">2.7.7.12</ecNumber>
    </recommendedName>
</protein>
<evidence type="ECO:0000256" key="8">
    <source>
        <dbReference type="ARBA" id="ARBA00022679"/>
    </source>
</evidence>
<feature type="domain" description="Glycoside hydrolase 35 catalytic" evidence="18">
    <location>
        <begin position="40"/>
        <end position="386"/>
    </location>
</feature>
<evidence type="ECO:0000256" key="6">
    <source>
        <dbReference type="ARBA" id="ARBA00012384"/>
    </source>
</evidence>
<comment type="pathway">
    <text evidence="3 15">Carbohydrate metabolism; galactose metabolism.</text>
</comment>
<evidence type="ECO:0000256" key="3">
    <source>
        <dbReference type="ARBA" id="ARBA00004947"/>
    </source>
</evidence>
<keyword evidence="13 15" id="KW-0119">Carbohydrate metabolism</keyword>
<evidence type="ECO:0000256" key="12">
    <source>
        <dbReference type="ARBA" id="ARBA00023144"/>
    </source>
</evidence>
<keyword evidence="11" id="KW-0862">Zinc</keyword>
<reference evidence="20 21" key="1">
    <citation type="submission" date="2021-01" db="EMBL/GenBank/DDBJ databases">
        <title>Whole genome shotgun sequence of Actinoplanes durhamensis NBRC 14914.</title>
        <authorList>
            <person name="Komaki H."/>
            <person name="Tamura T."/>
        </authorList>
    </citation>
    <scope>NUCLEOTIDE SEQUENCE [LARGE SCALE GENOMIC DNA]</scope>
    <source>
        <strain evidence="20 21">NBRC 14914</strain>
    </source>
</reference>
<dbReference type="RefSeq" id="WP_307836665.1">
    <property type="nucleotide sequence ID" value="NZ_BAAATX010000012.1"/>
</dbReference>
<dbReference type="InterPro" id="IPR017853">
    <property type="entry name" value="GH"/>
</dbReference>
<dbReference type="Gene3D" id="3.20.20.80">
    <property type="entry name" value="Glycosidases"/>
    <property type="match status" value="1"/>
</dbReference>
<dbReference type="InterPro" id="IPR001944">
    <property type="entry name" value="Glycoside_Hdrlase_35"/>
</dbReference>
<dbReference type="Pfam" id="PF01087">
    <property type="entry name" value="GalP_UDP_transf"/>
    <property type="match status" value="1"/>
</dbReference>